<accession>A0A2U3Z6Z8</accession>
<dbReference type="InterPro" id="IPR036860">
    <property type="entry name" value="SH2_dom_sf"/>
</dbReference>
<dbReference type="InterPro" id="IPR000980">
    <property type="entry name" value="SH2"/>
</dbReference>
<dbReference type="AlphaFoldDB" id="A0A2U3Z6Z8"/>
<dbReference type="PRINTS" id="PR00401">
    <property type="entry name" value="SH2DOMAIN"/>
</dbReference>
<dbReference type="CDD" id="cd11976">
    <property type="entry name" value="SH3_VAV1_2"/>
    <property type="match status" value="1"/>
</dbReference>
<dbReference type="KEGG" id="lww:102748045"/>
<dbReference type="PROSITE" id="PS50001">
    <property type="entry name" value="SH2"/>
    <property type="match status" value="1"/>
</dbReference>
<sequence length="207" mass="23628">MNGVPCQPGFLILSPSLCLCPQGPPQDLSVHLWYAGPMERAGAESILTNRSDGTFLVRQRVKDTAEFAISIKYNVEVKHIKIMTAEGLYRITEKKAFRGLTELVEFYQQNSLKDCFKSLDTTLQFPFKEPEKRAISKPPAGSTKYFGTAKARYDFCARDRSELSLKEGDIIKILNKKGQQGWWRGEIYGRVGWFPSNYVEEDYSEYC</sequence>
<feature type="domain" description="SH2" evidence="4">
    <location>
        <begin position="33"/>
        <end position="127"/>
    </location>
</feature>
<dbReference type="GO" id="GO:0016477">
    <property type="term" value="P:cell migration"/>
    <property type="evidence" value="ECO:0007669"/>
    <property type="project" value="TreeGrafter"/>
</dbReference>
<dbReference type="SMART" id="SM00326">
    <property type="entry name" value="SH3"/>
    <property type="match status" value="1"/>
</dbReference>
<dbReference type="Pfam" id="PF00018">
    <property type="entry name" value="SH3_1"/>
    <property type="match status" value="1"/>
</dbReference>
<reference evidence="7" key="1">
    <citation type="submission" date="2025-08" db="UniProtKB">
        <authorList>
            <consortium name="RefSeq"/>
        </authorList>
    </citation>
    <scope>IDENTIFICATION</scope>
    <source>
        <tissue evidence="7">Liver</tissue>
    </source>
</reference>
<dbReference type="Proteomes" id="UP000245341">
    <property type="component" value="Unplaced"/>
</dbReference>
<evidence type="ECO:0000256" key="3">
    <source>
        <dbReference type="PROSITE-ProRule" id="PRU00192"/>
    </source>
</evidence>
<dbReference type="Gene3D" id="2.30.30.40">
    <property type="entry name" value="SH3 Domains"/>
    <property type="match status" value="1"/>
</dbReference>
<dbReference type="FunFam" id="3.30.505.10:FF:000024">
    <property type="entry name" value="Vav guanine nucleotide exchange factor 2"/>
    <property type="match status" value="1"/>
</dbReference>
<keyword evidence="6" id="KW-1185">Reference proteome</keyword>
<keyword evidence="1 3" id="KW-0728">SH3 domain</keyword>
<evidence type="ECO:0000256" key="2">
    <source>
        <dbReference type="PROSITE-ProRule" id="PRU00191"/>
    </source>
</evidence>
<proteinExistence type="predicted"/>
<dbReference type="PROSITE" id="PS50002">
    <property type="entry name" value="SH3"/>
    <property type="match status" value="1"/>
</dbReference>
<name>A0A2U3Z6Z8_LEPWE</name>
<dbReference type="SUPFAM" id="SSF50044">
    <property type="entry name" value="SH3-domain"/>
    <property type="match status" value="1"/>
</dbReference>
<dbReference type="CDD" id="cd10405">
    <property type="entry name" value="SH2_Vav1"/>
    <property type="match status" value="1"/>
</dbReference>
<dbReference type="InterPro" id="IPR036028">
    <property type="entry name" value="SH3-like_dom_sf"/>
</dbReference>
<organism evidence="6 7">
    <name type="scientific">Leptonychotes weddellii</name>
    <name type="common">Weddell seal</name>
    <name type="synonym">Otaria weddellii</name>
    <dbReference type="NCBI Taxonomy" id="9713"/>
    <lineage>
        <taxon>Eukaryota</taxon>
        <taxon>Metazoa</taxon>
        <taxon>Chordata</taxon>
        <taxon>Craniata</taxon>
        <taxon>Vertebrata</taxon>
        <taxon>Euteleostomi</taxon>
        <taxon>Mammalia</taxon>
        <taxon>Eutheria</taxon>
        <taxon>Laurasiatheria</taxon>
        <taxon>Carnivora</taxon>
        <taxon>Caniformia</taxon>
        <taxon>Pinnipedia</taxon>
        <taxon>Phocidae</taxon>
        <taxon>Monachinae</taxon>
        <taxon>Lobodontini</taxon>
        <taxon>Leptonychotes</taxon>
    </lineage>
</organism>
<dbReference type="Pfam" id="PF00017">
    <property type="entry name" value="SH2"/>
    <property type="match status" value="1"/>
</dbReference>
<evidence type="ECO:0000256" key="1">
    <source>
        <dbReference type="ARBA" id="ARBA00022443"/>
    </source>
</evidence>
<dbReference type="Gene3D" id="3.30.505.10">
    <property type="entry name" value="SH2 domain"/>
    <property type="match status" value="1"/>
</dbReference>
<dbReference type="GO" id="GO:0005737">
    <property type="term" value="C:cytoplasm"/>
    <property type="evidence" value="ECO:0007669"/>
    <property type="project" value="TreeGrafter"/>
</dbReference>
<evidence type="ECO:0000259" key="5">
    <source>
        <dbReference type="PROSITE" id="PS50002"/>
    </source>
</evidence>
<dbReference type="InterPro" id="IPR001452">
    <property type="entry name" value="SH3_domain"/>
</dbReference>
<evidence type="ECO:0000259" key="4">
    <source>
        <dbReference type="PROSITE" id="PS50001"/>
    </source>
</evidence>
<feature type="domain" description="SH3" evidence="5">
    <location>
        <begin position="144"/>
        <end position="204"/>
    </location>
</feature>
<dbReference type="InterPro" id="IPR035879">
    <property type="entry name" value="VAV1_SH2"/>
</dbReference>
<dbReference type="SMART" id="SM00252">
    <property type="entry name" value="SH2"/>
    <property type="match status" value="1"/>
</dbReference>
<dbReference type="GeneID" id="102748045"/>
<dbReference type="SUPFAM" id="SSF55550">
    <property type="entry name" value="SH2 domain"/>
    <property type="match status" value="1"/>
</dbReference>
<dbReference type="InterPro" id="IPR035729">
    <property type="entry name" value="VAV1_SH3_2"/>
</dbReference>
<dbReference type="RefSeq" id="XP_006751787.2">
    <property type="nucleotide sequence ID" value="XM_006751724.2"/>
</dbReference>
<dbReference type="FunFam" id="2.30.30.40:FF:000039">
    <property type="entry name" value="Vav guanine nucleotide exchange factor 3"/>
    <property type="match status" value="1"/>
</dbReference>
<gene>
    <name evidence="7" type="primary">LOC102748045</name>
</gene>
<dbReference type="PRINTS" id="PR00452">
    <property type="entry name" value="SH3DOMAIN"/>
</dbReference>
<protein>
    <submittedName>
        <fullName evidence="7">Proto-oncogene vav-like isoform X1</fullName>
    </submittedName>
</protein>
<dbReference type="STRING" id="9713.A0A2U3Z6Z8"/>
<dbReference type="GO" id="GO:0005085">
    <property type="term" value="F:guanyl-nucleotide exchange factor activity"/>
    <property type="evidence" value="ECO:0007669"/>
    <property type="project" value="TreeGrafter"/>
</dbReference>
<dbReference type="PANTHER" id="PTHR45818">
    <property type="entry name" value="PROTEIN VAV"/>
    <property type="match status" value="1"/>
</dbReference>
<evidence type="ECO:0000313" key="6">
    <source>
        <dbReference type="Proteomes" id="UP000245341"/>
    </source>
</evidence>
<dbReference type="PANTHER" id="PTHR45818:SF2">
    <property type="entry name" value="PROTO-ONCOGENE VAV"/>
    <property type="match status" value="1"/>
</dbReference>
<keyword evidence="2" id="KW-0727">SH2 domain</keyword>
<evidence type="ECO:0000313" key="7">
    <source>
        <dbReference type="RefSeq" id="XP_006751787.2"/>
    </source>
</evidence>
<dbReference type="OrthoDB" id="5340910at2759"/>